<reference evidence="2" key="1">
    <citation type="submission" date="2021-02" db="EMBL/GenBank/DDBJ databases">
        <authorList>
            <person name="Nowell W R."/>
        </authorList>
    </citation>
    <scope>NUCLEOTIDE SEQUENCE</scope>
</reference>
<proteinExistence type="predicted"/>
<accession>A0A8S2E5J7</accession>
<evidence type="ECO:0000313" key="4">
    <source>
        <dbReference type="Proteomes" id="UP000677228"/>
    </source>
</evidence>
<evidence type="ECO:0000313" key="2">
    <source>
        <dbReference type="EMBL" id="CAF1066501.1"/>
    </source>
</evidence>
<evidence type="ECO:0000256" key="1">
    <source>
        <dbReference type="SAM" id="MobiDB-lite"/>
    </source>
</evidence>
<dbReference type="Proteomes" id="UP000682733">
    <property type="component" value="Unassembled WGS sequence"/>
</dbReference>
<sequence length="104" mass="11437">VPLPPQPQAKRQKTSSTNPASEYATAFNAKQNTQMLWEMAQMLASNAAPPVDEMPFSSILKSQLLGQQQKPSSNKVGRPPKQQQIGTSLGKCTRRLQKQCIIDS</sequence>
<comment type="caution">
    <text evidence="2">The sequence shown here is derived from an EMBL/GenBank/DDBJ whole genome shotgun (WGS) entry which is preliminary data.</text>
</comment>
<feature type="compositionally biased region" description="Polar residues" evidence="1">
    <location>
        <begin position="63"/>
        <end position="87"/>
    </location>
</feature>
<feature type="region of interest" description="Disordered" evidence="1">
    <location>
        <begin position="63"/>
        <end position="90"/>
    </location>
</feature>
<feature type="non-terminal residue" evidence="2">
    <location>
        <position position="1"/>
    </location>
</feature>
<dbReference type="AlphaFoldDB" id="A0A8S2E5J7"/>
<feature type="region of interest" description="Disordered" evidence="1">
    <location>
        <begin position="1"/>
        <end position="23"/>
    </location>
</feature>
<name>A0A8S2E5J7_9BILA</name>
<gene>
    <name evidence="2" type="ORF">OVA965_LOCUS17682</name>
    <name evidence="3" type="ORF">TMI583_LOCUS17693</name>
</gene>
<dbReference type="Proteomes" id="UP000677228">
    <property type="component" value="Unassembled WGS sequence"/>
</dbReference>
<evidence type="ECO:0000313" key="3">
    <source>
        <dbReference type="EMBL" id="CAF3831453.1"/>
    </source>
</evidence>
<dbReference type="EMBL" id="CAJOBA010008562">
    <property type="protein sequence ID" value="CAF3831453.1"/>
    <property type="molecule type" value="Genomic_DNA"/>
</dbReference>
<protein>
    <submittedName>
        <fullName evidence="2">Uncharacterized protein</fullName>
    </submittedName>
</protein>
<dbReference type="EMBL" id="CAJNOK010008547">
    <property type="protein sequence ID" value="CAF1066501.1"/>
    <property type="molecule type" value="Genomic_DNA"/>
</dbReference>
<organism evidence="2 4">
    <name type="scientific">Didymodactylos carnosus</name>
    <dbReference type="NCBI Taxonomy" id="1234261"/>
    <lineage>
        <taxon>Eukaryota</taxon>
        <taxon>Metazoa</taxon>
        <taxon>Spiralia</taxon>
        <taxon>Gnathifera</taxon>
        <taxon>Rotifera</taxon>
        <taxon>Eurotatoria</taxon>
        <taxon>Bdelloidea</taxon>
        <taxon>Philodinida</taxon>
        <taxon>Philodinidae</taxon>
        <taxon>Didymodactylos</taxon>
    </lineage>
</organism>